<dbReference type="InterPro" id="IPR011990">
    <property type="entry name" value="TPR-like_helical_dom_sf"/>
</dbReference>
<feature type="signal peptide" evidence="2">
    <location>
        <begin position="1"/>
        <end position="30"/>
    </location>
</feature>
<dbReference type="Proteomes" id="UP001139104">
    <property type="component" value="Unassembled WGS sequence"/>
</dbReference>
<protein>
    <recommendedName>
        <fullName evidence="5">Tetratricopeptide repeat protein</fullName>
    </recommendedName>
</protein>
<dbReference type="SUPFAM" id="SSF48452">
    <property type="entry name" value="TPR-like"/>
    <property type="match status" value="1"/>
</dbReference>
<proteinExistence type="predicted"/>
<evidence type="ECO:0008006" key="5">
    <source>
        <dbReference type="Google" id="ProtNLM"/>
    </source>
</evidence>
<organism evidence="3 4">
    <name type="scientific">Candidatus Rhodoblastus alkanivorans</name>
    <dbReference type="NCBI Taxonomy" id="2954117"/>
    <lineage>
        <taxon>Bacteria</taxon>
        <taxon>Pseudomonadati</taxon>
        <taxon>Pseudomonadota</taxon>
        <taxon>Alphaproteobacteria</taxon>
        <taxon>Hyphomicrobiales</taxon>
        <taxon>Rhodoblastaceae</taxon>
        <taxon>Rhodoblastus</taxon>
    </lineage>
</organism>
<feature type="region of interest" description="Disordered" evidence="1">
    <location>
        <begin position="686"/>
        <end position="712"/>
    </location>
</feature>
<evidence type="ECO:0000313" key="3">
    <source>
        <dbReference type="EMBL" id="MCI4682893.1"/>
    </source>
</evidence>
<dbReference type="PROSITE" id="PS51257">
    <property type="entry name" value="PROKAR_LIPOPROTEIN"/>
    <property type="match status" value="1"/>
</dbReference>
<dbReference type="EMBL" id="JAIVFP010000001">
    <property type="protein sequence ID" value="MCI4682893.1"/>
    <property type="molecule type" value="Genomic_DNA"/>
</dbReference>
<sequence>MFQKLRPPGKLALSALAVAFAAGAGASACAQTPGAAISSAAMPRTSGPERRVDESALRYYASSGQTARAQAELRRLRRLYPDWTPPDLNYAQAAPGGEDEQDLWNLYGAGKLDELRQAIAERRKAEPGWEPSADLRAKLAAKLFRNRIVDLAKSQRFGDIVQMLKDSGAHLEGVDIDVLWTIAEAYQKSRLTGDALTVYKTILQNETDPPLRLATVQKAMGSLRMDQVEQLLAMAHKDSAGKSEFDVIAPDIARARIAAFLHDERQQQVDAQDLKIFGDFAHGASDPNQPALLGWYYYKLKLYAPSLDWFKFALARGGDAMVAHGLALSLRWLGKRRETEEVAYAWRKPLVNNSILFIDTLETDLTKPIPPYIEPARLTRYGEVTLDSASGEGAQALAWYAYNSCQFGAALQWFERAVAWRPKEGTVYGYALTLMRLKKRRDAVDLINRYDGLFPKVVALLFPDGRRHPPTPCDDNGRARRWAATRAAQMGGVNVPGAYTQDPARQYVWGRVAGPDDAASGRASLAGMPKIRRTEFPIHVGPENPLRFAAVGQPSVVNAAVGADPAAKPGGYAPEPRPGGIPLVAHRVPGVGPMPYERYGFALLPGYNGVTTASAPTAAEQIAPAGTLWALERREDPVQLDSPAAPSLPQSVPPAAEPLAQFNRAPPQVINAAPAQINAPASAAPPIIAPQPAPGLPAIVTPAARTDPMRNG</sequence>
<name>A0ABS9Z5J1_9HYPH</name>
<accession>A0ABS9Z5J1</accession>
<evidence type="ECO:0000256" key="2">
    <source>
        <dbReference type="SAM" id="SignalP"/>
    </source>
</evidence>
<keyword evidence="2" id="KW-0732">Signal</keyword>
<reference evidence="3" key="1">
    <citation type="journal article" date="2022" name="ISME J.">
        <title>Identification of active gaseous-alkane degraders at natural gas seeps.</title>
        <authorList>
            <person name="Farhan Ul Haque M."/>
            <person name="Hernandez M."/>
            <person name="Crombie A.T."/>
            <person name="Murrell J.C."/>
        </authorList>
    </citation>
    <scope>NUCLEOTIDE SEQUENCE</scope>
    <source>
        <strain evidence="3">PC2</strain>
    </source>
</reference>
<dbReference type="RefSeq" id="WP_243066877.1">
    <property type="nucleotide sequence ID" value="NZ_JAIVFK010000010.1"/>
</dbReference>
<evidence type="ECO:0000256" key="1">
    <source>
        <dbReference type="SAM" id="MobiDB-lite"/>
    </source>
</evidence>
<keyword evidence="4" id="KW-1185">Reference proteome</keyword>
<dbReference type="Gene3D" id="1.25.40.10">
    <property type="entry name" value="Tetratricopeptide repeat domain"/>
    <property type="match status" value="1"/>
</dbReference>
<evidence type="ECO:0000313" key="4">
    <source>
        <dbReference type="Proteomes" id="UP001139104"/>
    </source>
</evidence>
<gene>
    <name evidence="3" type="ORF">K2U94_08970</name>
</gene>
<comment type="caution">
    <text evidence="3">The sequence shown here is derived from an EMBL/GenBank/DDBJ whole genome shotgun (WGS) entry which is preliminary data.</text>
</comment>
<feature type="chain" id="PRO_5046427534" description="Tetratricopeptide repeat protein" evidence="2">
    <location>
        <begin position="31"/>
        <end position="712"/>
    </location>
</feature>